<reference evidence="4" key="2">
    <citation type="journal article" date="2021" name="PeerJ">
        <title>Extensive microbial diversity within the chicken gut microbiome revealed by metagenomics and culture.</title>
        <authorList>
            <person name="Gilroy R."/>
            <person name="Ravi A."/>
            <person name="Getino M."/>
            <person name="Pursley I."/>
            <person name="Horton D.L."/>
            <person name="Alikhan N.F."/>
            <person name="Baker D."/>
            <person name="Gharbi K."/>
            <person name="Hall N."/>
            <person name="Watson M."/>
            <person name="Adriaenssens E.M."/>
            <person name="Foster-Nyarko E."/>
            <person name="Jarju S."/>
            <person name="Secka A."/>
            <person name="Antonio M."/>
            <person name="Oren A."/>
            <person name="Chaudhuri R.R."/>
            <person name="La Ragione R."/>
            <person name="Hildebrand F."/>
            <person name="Pallen M.J."/>
        </authorList>
    </citation>
    <scope>NUCLEOTIDE SEQUENCE</scope>
    <source>
        <strain evidence="4">CHK123-3438</strain>
    </source>
</reference>
<dbReference type="Proteomes" id="UP000886860">
    <property type="component" value="Unassembled WGS sequence"/>
</dbReference>
<dbReference type="AlphaFoldDB" id="A0A9D1GIP2"/>
<protein>
    <submittedName>
        <fullName evidence="4">Uncharacterized protein</fullName>
    </submittedName>
</protein>
<evidence type="ECO:0000256" key="1">
    <source>
        <dbReference type="ARBA" id="ARBA00022737"/>
    </source>
</evidence>
<evidence type="ECO:0000256" key="2">
    <source>
        <dbReference type="PROSITE-ProRule" id="PRU00591"/>
    </source>
</evidence>
<reference evidence="4" key="1">
    <citation type="submission" date="2020-10" db="EMBL/GenBank/DDBJ databases">
        <authorList>
            <person name="Gilroy R."/>
        </authorList>
    </citation>
    <scope>NUCLEOTIDE SEQUENCE</scope>
    <source>
        <strain evidence="4">CHK123-3438</strain>
    </source>
</reference>
<accession>A0A9D1GIP2</accession>
<comment type="caution">
    <text evidence="4">The sequence shown here is derived from an EMBL/GenBank/DDBJ whole genome shotgun (WGS) entry which is preliminary data.</text>
</comment>
<feature type="signal peptide" evidence="3">
    <location>
        <begin position="1"/>
        <end position="26"/>
    </location>
</feature>
<dbReference type="Gene3D" id="2.10.270.10">
    <property type="entry name" value="Cholin Binding"/>
    <property type="match status" value="1"/>
</dbReference>
<proteinExistence type="predicted"/>
<gene>
    <name evidence="4" type="ORF">IAB60_07230</name>
</gene>
<keyword evidence="1" id="KW-0677">Repeat</keyword>
<keyword evidence="3" id="KW-0732">Signal</keyword>
<evidence type="ECO:0000313" key="5">
    <source>
        <dbReference type="Proteomes" id="UP000886860"/>
    </source>
</evidence>
<feature type="chain" id="PRO_5039611144" evidence="3">
    <location>
        <begin position="27"/>
        <end position="328"/>
    </location>
</feature>
<dbReference type="SUPFAM" id="SSF69360">
    <property type="entry name" value="Cell wall binding repeat"/>
    <property type="match status" value="1"/>
</dbReference>
<organism evidence="4 5">
    <name type="scientific">Candidatus Caccovicinus merdipullorum</name>
    <dbReference type="NCBI Taxonomy" id="2840724"/>
    <lineage>
        <taxon>Bacteria</taxon>
        <taxon>Bacillati</taxon>
        <taxon>Bacillota</taxon>
        <taxon>Clostridia</taxon>
        <taxon>Eubacteriales</taxon>
        <taxon>Candidatus Caccovicinus</taxon>
    </lineage>
</organism>
<dbReference type="EMBL" id="DVKS01000123">
    <property type="protein sequence ID" value="HIT41870.1"/>
    <property type="molecule type" value="Genomic_DNA"/>
</dbReference>
<sequence>MKAWKKLTAWLLAAALAGFTAVPAMAAEERTKIEKVGLTFTAVDYGDETSYGEVEVDTASANYYVDDVEFLSSTSGSKYPRVKVTLYAEDDYYFGSNSKSAFELSGEGAYFSSASLRDSRSCVVVTVQLRDYSGAEADVPEDVEWDYEGSGTWSEIYNAAYYEVRLKRGSSVVGDIIQVYDTTFNFANMITQTGNYSFQVRSVNQYVTSNKSKWVSSERWTVDSETLDYIRGNAVSTSGPSGATTGWQLDSVGYWYRNYDGTYPAACWQQINGVWYYFNPNGYMAANQWILHSDGNYYYVGPDGAMWTNARTPDGYYVDASGIWRPGL</sequence>
<feature type="repeat" description="Cell wall-binding" evidence="2">
    <location>
        <begin position="265"/>
        <end position="284"/>
    </location>
</feature>
<evidence type="ECO:0000313" key="4">
    <source>
        <dbReference type="EMBL" id="HIT41870.1"/>
    </source>
</evidence>
<evidence type="ECO:0000256" key="3">
    <source>
        <dbReference type="SAM" id="SignalP"/>
    </source>
</evidence>
<dbReference type="InterPro" id="IPR018337">
    <property type="entry name" value="Cell_wall/Cho-bd_repeat"/>
</dbReference>
<name>A0A9D1GIP2_9FIRM</name>
<dbReference type="PROSITE" id="PS51170">
    <property type="entry name" value="CW"/>
    <property type="match status" value="1"/>
</dbReference>
<dbReference type="Pfam" id="PF19085">
    <property type="entry name" value="Choline_bind_2"/>
    <property type="match status" value="1"/>
</dbReference>